<comment type="caution">
    <text evidence="1">The sequence shown here is derived from an EMBL/GenBank/DDBJ whole genome shotgun (WGS) entry which is preliminary data.</text>
</comment>
<dbReference type="Proteomes" id="UP001501844">
    <property type="component" value="Unassembled WGS sequence"/>
</dbReference>
<name>A0ABP8G2Y1_9BACT</name>
<sequence>MSSDWEVMHQSYEELFYRKPDFRVTYTIFTEEEGGRKTPPFQGIRWDFKYDHPEHSNGAIFMIWPEFEDAQGDLIKVANMPLPRYGQARMWIIIEERRAYHKEKIKIGTHGYFMEGHRKVGECEVIELLSLK</sequence>
<keyword evidence="2" id="KW-1185">Reference proteome</keyword>
<evidence type="ECO:0000313" key="1">
    <source>
        <dbReference type="EMBL" id="GAA4315872.1"/>
    </source>
</evidence>
<dbReference type="EMBL" id="BAABGX010000003">
    <property type="protein sequence ID" value="GAA4315872.1"/>
    <property type="molecule type" value="Genomic_DNA"/>
</dbReference>
<dbReference type="Gene3D" id="2.40.30.10">
    <property type="entry name" value="Translation factors"/>
    <property type="match status" value="1"/>
</dbReference>
<reference evidence="2" key="1">
    <citation type="journal article" date="2019" name="Int. J. Syst. Evol. Microbiol.">
        <title>The Global Catalogue of Microorganisms (GCM) 10K type strain sequencing project: providing services to taxonomists for standard genome sequencing and annotation.</title>
        <authorList>
            <consortium name="The Broad Institute Genomics Platform"/>
            <consortium name="The Broad Institute Genome Sequencing Center for Infectious Disease"/>
            <person name="Wu L."/>
            <person name="Ma J."/>
        </authorList>
    </citation>
    <scope>NUCLEOTIDE SEQUENCE [LARGE SCALE GENOMIC DNA]</scope>
    <source>
        <strain evidence="2">JCM 17917</strain>
    </source>
</reference>
<evidence type="ECO:0000313" key="2">
    <source>
        <dbReference type="Proteomes" id="UP001501844"/>
    </source>
</evidence>
<protein>
    <submittedName>
        <fullName evidence="1">Uncharacterized protein</fullName>
    </submittedName>
</protein>
<gene>
    <name evidence="1" type="ORF">GCM10023183_36850</name>
</gene>
<proteinExistence type="predicted"/>
<accession>A0ABP8G2Y1</accession>
<organism evidence="1 2">
    <name type="scientific">Nibribacter koreensis</name>
    <dbReference type="NCBI Taxonomy" id="1084519"/>
    <lineage>
        <taxon>Bacteria</taxon>
        <taxon>Pseudomonadati</taxon>
        <taxon>Bacteroidota</taxon>
        <taxon>Cytophagia</taxon>
        <taxon>Cytophagales</taxon>
        <taxon>Hymenobacteraceae</taxon>
        <taxon>Nibribacter</taxon>
    </lineage>
</organism>
<dbReference type="RefSeq" id="WP_345169567.1">
    <property type="nucleotide sequence ID" value="NZ_BAABGX010000003.1"/>
</dbReference>